<dbReference type="PANTHER" id="PTHR42883">
    <property type="entry name" value="GLUCOSE-1-PHOSPHATE THYMIDYLTRANSFERASE"/>
    <property type="match status" value="1"/>
</dbReference>
<protein>
    <submittedName>
        <fullName evidence="2">Glucose-1-phosphate thymidylyltransferase</fullName>
    </submittedName>
</protein>
<keyword evidence="3" id="KW-1185">Reference proteome</keyword>
<dbReference type="Gene3D" id="3.90.550.10">
    <property type="entry name" value="Spore Coat Polysaccharide Biosynthesis Protein SpsA, Chain A"/>
    <property type="match status" value="1"/>
</dbReference>
<comment type="caution">
    <text evidence="2">The sequence shown here is derived from an EMBL/GenBank/DDBJ whole genome shotgun (WGS) entry which is preliminary data.</text>
</comment>
<dbReference type="Proteomes" id="UP001500888">
    <property type="component" value="Unassembled WGS sequence"/>
</dbReference>
<dbReference type="PANTHER" id="PTHR42883:SF2">
    <property type="entry name" value="THYMIDYLYLTRANSFERASE"/>
    <property type="match status" value="1"/>
</dbReference>
<evidence type="ECO:0000313" key="3">
    <source>
        <dbReference type="Proteomes" id="UP001500888"/>
    </source>
</evidence>
<dbReference type="InterPro" id="IPR005908">
    <property type="entry name" value="G1P_thy_trans_l"/>
</dbReference>
<gene>
    <name evidence="2" type="ORF">GCM10022226_14060</name>
</gene>
<reference evidence="3" key="1">
    <citation type="journal article" date="2019" name="Int. J. Syst. Evol. Microbiol.">
        <title>The Global Catalogue of Microorganisms (GCM) 10K type strain sequencing project: providing services to taxonomists for standard genome sequencing and annotation.</title>
        <authorList>
            <consortium name="The Broad Institute Genomics Platform"/>
            <consortium name="The Broad Institute Genome Sequencing Center for Infectious Disease"/>
            <person name="Wu L."/>
            <person name="Ma J."/>
        </authorList>
    </citation>
    <scope>NUCLEOTIDE SEQUENCE [LARGE SCALE GENOMIC DNA]</scope>
    <source>
        <strain evidence="3">JCM 16908</strain>
    </source>
</reference>
<organism evidence="2 3">
    <name type="scientific">Sphaerisporangium flaviroseum</name>
    <dbReference type="NCBI Taxonomy" id="509199"/>
    <lineage>
        <taxon>Bacteria</taxon>
        <taxon>Bacillati</taxon>
        <taxon>Actinomycetota</taxon>
        <taxon>Actinomycetes</taxon>
        <taxon>Streptosporangiales</taxon>
        <taxon>Streptosporangiaceae</taxon>
        <taxon>Sphaerisporangium</taxon>
    </lineage>
</organism>
<evidence type="ECO:0000313" key="2">
    <source>
        <dbReference type="EMBL" id="GAA3795871.1"/>
    </source>
</evidence>
<sequence>MKALILSGGSGTRLRPFSYSMPKQLIPIANKPVLEYVLENVRDLGVREVGVIVGDRAPDIADVIGDGARFGLRVTYLPQDRPLGLAHCVTLARSFLGDDDFVMYLGDNMLPDGVGEIAAEFRALRPAAQVVVRRVADPRAFGVVELDERGAVRRLVEKPRRPRSDLAMLGVYFFTAAIHEAVAAIEPSPRGELEITDAVQWLLGHGAEVRASEYAGYWKDTGQAEDVLACNRHMLAGLRPAVGGEVDAASWVEGQVVIEPGARVVRSRIEGPAIIGAGTVVEDSYVGPYTSIGDDCTLRRTHLADSIVLRGALISEVSGLLGSLIGRSAVVGPASPGEASHCMVVGDHTRVEIAALGARPPTLAATATSAAMAGI</sequence>
<feature type="domain" description="Nucleotidyl transferase" evidence="1">
    <location>
        <begin position="2"/>
        <end position="234"/>
    </location>
</feature>
<accession>A0ABP7HIH5</accession>
<dbReference type="Pfam" id="PF00483">
    <property type="entry name" value="NTP_transferase"/>
    <property type="match status" value="1"/>
</dbReference>
<dbReference type="CDD" id="cd04189">
    <property type="entry name" value="G1P_TT_long"/>
    <property type="match status" value="1"/>
</dbReference>
<dbReference type="Gene3D" id="2.160.10.10">
    <property type="entry name" value="Hexapeptide repeat proteins"/>
    <property type="match status" value="1"/>
</dbReference>
<name>A0ABP7HIH5_9ACTN</name>
<proteinExistence type="predicted"/>
<dbReference type="InterPro" id="IPR005835">
    <property type="entry name" value="NTP_transferase_dom"/>
</dbReference>
<dbReference type="InterPro" id="IPR029044">
    <property type="entry name" value="Nucleotide-diphossugar_trans"/>
</dbReference>
<evidence type="ECO:0000259" key="1">
    <source>
        <dbReference type="Pfam" id="PF00483"/>
    </source>
</evidence>
<dbReference type="SUPFAM" id="SSF53448">
    <property type="entry name" value="Nucleotide-diphospho-sugar transferases"/>
    <property type="match status" value="1"/>
</dbReference>
<dbReference type="EMBL" id="BAAAZR010000002">
    <property type="protein sequence ID" value="GAA3795871.1"/>
    <property type="molecule type" value="Genomic_DNA"/>
</dbReference>
<dbReference type="RefSeq" id="WP_344937530.1">
    <property type="nucleotide sequence ID" value="NZ_BAAAZR010000002.1"/>
</dbReference>
<dbReference type="NCBIfam" id="TIGR01208">
    <property type="entry name" value="rmlA_long"/>
    <property type="match status" value="1"/>
</dbReference>